<proteinExistence type="predicted"/>
<feature type="non-terminal residue" evidence="7">
    <location>
        <position position="1"/>
    </location>
</feature>
<dbReference type="OrthoDB" id="6581954at2759"/>
<accession>A0A401TD25</accession>
<comment type="caution">
    <text evidence="7">The sequence shown here is derived from an EMBL/GenBank/DDBJ whole genome shotgun (WGS) entry which is preliminary data.</text>
</comment>
<dbReference type="EMBL" id="BEZZ01042549">
    <property type="protein sequence ID" value="GCC40570.1"/>
    <property type="molecule type" value="Genomic_DNA"/>
</dbReference>
<evidence type="ECO:0000256" key="5">
    <source>
        <dbReference type="ARBA" id="ARBA00023136"/>
    </source>
</evidence>
<keyword evidence="8" id="KW-1185">Reference proteome</keyword>
<evidence type="ECO:0000256" key="6">
    <source>
        <dbReference type="SAM" id="Phobius"/>
    </source>
</evidence>
<organism evidence="7 8">
    <name type="scientific">Chiloscyllium punctatum</name>
    <name type="common">Brownbanded bambooshark</name>
    <name type="synonym">Hemiscyllium punctatum</name>
    <dbReference type="NCBI Taxonomy" id="137246"/>
    <lineage>
        <taxon>Eukaryota</taxon>
        <taxon>Metazoa</taxon>
        <taxon>Chordata</taxon>
        <taxon>Craniata</taxon>
        <taxon>Vertebrata</taxon>
        <taxon>Chondrichthyes</taxon>
        <taxon>Elasmobranchii</taxon>
        <taxon>Galeomorphii</taxon>
        <taxon>Galeoidea</taxon>
        <taxon>Orectolobiformes</taxon>
        <taxon>Hemiscylliidae</taxon>
        <taxon>Chiloscyllium</taxon>
    </lineage>
</organism>
<evidence type="ECO:0000256" key="4">
    <source>
        <dbReference type="ARBA" id="ARBA00022989"/>
    </source>
</evidence>
<evidence type="ECO:0000256" key="3">
    <source>
        <dbReference type="ARBA" id="ARBA00022692"/>
    </source>
</evidence>
<dbReference type="GO" id="GO:0005283">
    <property type="term" value="F:amino acid:sodium symporter activity"/>
    <property type="evidence" value="ECO:0007669"/>
    <property type="project" value="TreeGrafter"/>
</dbReference>
<keyword evidence="5 6" id="KW-0472">Membrane</keyword>
<feature type="non-terminal residue" evidence="7">
    <location>
        <position position="106"/>
    </location>
</feature>
<evidence type="ECO:0000256" key="2">
    <source>
        <dbReference type="ARBA" id="ARBA00022448"/>
    </source>
</evidence>
<keyword evidence="3 6" id="KW-0812">Transmembrane</keyword>
<dbReference type="GO" id="GO:0089718">
    <property type="term" value="P:amino acid import across plasma membrane"/>
    <property type="evidence" value="ECO:0007669"/>
    <property type="project" value="TreeGrafter"/>
</dbReference>
<sequence length="106" mass="11485">ATLQLADAVGSLFCSERTLGLSRSSGLHDPGPVRWELAICLLAAWVIIFLCCLKGIRSSGKIVYVTATFPYLVLIVLIIRGATLKGSLQGVKFYLSTDWKRLGSAQ</sequence>
<evidence type="ECO:0000313" key="7">
    <source>
        <dbReference type="EMBL" id="GCC40570.1"/>
    </source>
</evidence>
<reference evidence="7 8" key="1">
    <citation type="journal article" date="2018" name="Nat. Ecol. Evol.">
        <title>Shark genomes provide insights into elasmobranch evolution and the origin of vertebrates.</title>
        <authorList>
            <person name="Hara Y"/>
            <person name="Yamaguchi K"/>
            <person name="Onimaru K"/>
            <person name="Kadota M"/>
            <person name="Koyanagi M"/>
            <person name="Keeley SD"/>
            <person name="Tatsumi K"/>
            <person name="Tanaka K"/>
            <person name="Motone F"/>
            <person name="Kageyama Y"/>
            <person name="Nozu R"/>
            <person name="Adachi N"/>
            <person name="Nishimura O"/>
            <person name="Nakagawa R"/>
            <person name="Tanegashima C"/>
            <person name="Kiyatake I"/>
            <person name="Matsumoto R"/>
            <person name="Murakumo K"/>
            <person name="Nishida K"/>
            <person name="Terakita A"/>
            <person name="Kuratani S"/>
            <person name="Sato K"/>
            <person name="Hyodo S Kuraku.S."/>
        </authorList>
    </citation>
    <scope>NUCLEOTIDE SEQUENCE [LARGE SCALE GENOMIC DNA]</scope>
</reference>
<dbReference type="PROSITE" id="PS50267">
    <property type="entry name" value="NA_NEUROTRAN_SYMP_3"/>
    <property type="match status" value="1"/>
</dbReference>
<keyword evidence="4 6" id="KW-1133">Transmembrane helix</keyword>
<keyword evidence="2" id="KW-0813">Transport</keyword>
<dbReference type="Pfam" id="PF00209">
    <property type="entry name" value="SNF"/>
    <property type="match status" value="1"/>
</dbReference>
<dbReference type="AlphaFoldDB" id="A0A401TD25"/>
<feature type="transmembrane region" description="Helical" evidence="6">
    <location>
        <begin position="62"/>
        <end position="82"/>
    </location>
</feature>
<dbReference type="InterPro" id="IPR000175">
    <property type="entry name" value="Na/ntran_symport"/>
</dbReference>
<evidence type="ECO:0000256" key="1">
    <source>
        <dbReference type="ARBA" id="ARBA00004141"/>
    </source>
</evidence>
<dbReference type="GO" id="GO:0005886">
    <property type="term" value="C:plasma membrane"/>
    <property type="evidence" value="ECO:0007669"/>
    <property type="project" value="TreeGrafter"/>
</dbReference>
<dbReference type="PANTHER" id="PTHR11616">
    <property type="entry name" value="SODIUM/CHLORIDE DEPENDENT TRANSPORTER"/>
    <property type="match status" value="1"/>
</dbReference>
<dbReference type="OMA" id="DNNVIRW"/>
<protein>
    <submittedName>
        <fullName evidence="7">Uncharacterized protein</fullName>
    </submittedName>
</protein>
<dbReference type="PANTHER" id="PTHR11616:SF318">
    <property type="entry name" value="TRANSPORTER"/>
    <property type="match status" value="1"/>
</dbReference>
<name>A0A401TD25_CHIPU</name>
<evidence type="ECO:0000313" key="8">
    <source>
        <dbReference type="Proteomes" id="UP000287033"/>
    </source>
</evidence>
<dbReference type="Proteomes" id="UP000287033">
    <property type="component" value="Unassembled WGS sequence"/>
</dbReference>
<comment type="subcellular location">
    <subcellularLocation>
        <location evidence="1">Membrane</location>
        <topology evidence="1">Multi-pass membrane protein</topology>
    </subcellularLocation>
</comment>
<dbReference type="SUPFAM" id="SSF161070">
    <property type="entry name" value="SNF-like"/>
    <property type="match status" value="1"/>
</dbReference>
<dbReference type="InterPro" id="IPR037272">
    <property type="entry name" value="SNS_sf"/>
</dbReference>
<feature type="transmembrane region" description="Helical" evidence="6">
    <location>
        <begin position="33"/>
        <end position="53"/>
    </location>
</feature>
<gene>
    <name evidence="7" type="ORF">chiPu_0024600</name>
</gene>
<dbReference type="STRING" id="137246.A0A401TD25"/>